<proteinExistence type="predicted"/>
<dbReference type="Proteomes" id="UP000484988">
    <property type="component" value="Unassembled WGS sequence"/>
</dbReference>
<dbReference type="AlphaFoldDB" id="A0A6A0AYV6"/>
<dbReference type="InterPro" id="IPR010310">
    <property type="entry name" value="T7SS_ESAT-6-like"/>
</dbReference>
<protein>
    <submittedName>
        <fullName evidence="2">WXG100 family type VII secretion target</fullName>
    </submittedName>
</protein>
<evidence type="ECO:0000256" key="1">
    <source>
        <dbReference type="SAM" id="MobiDB-lite"/>
    </source>
</evidence>
<sequence>MADGIIDVQYSKVRYAIEELQDQTQAITVTLNNLEDELRPLIASWEGADQEMYRQVQAEWNQATRNMAALLGDNSLLIQGIHDSHARDEQRSADSWGSVRPR</sequence>
<dbReference type="EMBL" id="BLLG01000014">
    <property type="protein sequence ID" value="GFH38062.1"/>
    <property type="molecule type" value="Genomic_DNA"/>
</dbReference>
<dbReference type="SUPFAM" id="SSF140453">
    <property type="entry name" value="EsxAB dimer-like"/>
    <property type="match status" value="1"/>
</dbReference>
<keyword evidence="3" id="KW-1185">Reference proteome</keyword>
<evidence type="ECO:0000313" key="3">
    <source>
        <dbReference type="Proteomes" id="UP000484988"/>
    </source>
</evidence>
<dbReference type="Pfam" id="PF06013">
    <property type="entry name" value="WXG100"/>
    <property type="match status" value="1"/>
</dbReference>
<feature type="region of interest" description="Disordered" evidence="1">
    <location>
        <begin position="83"/>
        <end position="102"/>
    </location>
</feature>
<dbReference type="RefSeq" id="WP_173265764.1">
    <property type="nucleotide sequence ID" value="NZ_BLLG01000014.1"/>
</dbReference>
<feature type="compositionally biased region" description="Basic and acidic residues" evidence="1">
    <location>
        <begin position="83"/>
        <end position="92"/>
    </location>
</feature>
<gene>
    <name evidence="2" type="ORF">SCWH03_43020</name>
</gene>
<name>A0A6A0AYV6_9ACTN</name>
<organism evidence="2 3">
    <name type="scientific">Streptomyces pacificus</name>
    <dbReference type="NCBI Taxonomy" id="2705029"/>
    <lineage>
        <taxon>Bacteria</taxon>
        <taxon>Bacillati</taxon>
        <taxon>Actinomycetota</taxon>
        <taxon>Actinomycetes</taxon>
        <taxon>Kitasatosporales</taxon>
        <taxon>Streptomycetaceae</taxon>
        <taxon>Streptomyces</taxon>
    </lineage>
</organism>
<comment type="caution">
    <text evidence="2">The sequence shown here is derived from an EMBL/GenBank/DDBJ whole genome shotgun (WGS) entry which is preliminary data.</text>
</comment>
<dbReference type="Gene3D" id="1.10.287.1060">
    <property type="entry name" value="ESAT-6-like"/>
    <property type="match status" value="1"/>
</dbReference>
<reference evidence="2 3" key="1">
    <citation type="submission" date="2020-02" db="EMBL/GenBank/DDBJ databases">
        <title>Whole Genome Shotgun Sequence of Streptomyces sp. strain CWH03.</title>
        <authorList>
            <person name="Dohra H."/>
            <person name="Kodani S."/>
            <person name="Yamamura H."/>
        </authorList>
    </citation>
    <scope>NUCLEOTIDE SEQUENCE [LARGE SCALE GENOMIC DNA]</scope>
    <source>
        <strain evidence="2 3">CWH03</strain>
    </source>
</reference>
<evidence type="ECO:0000313" key="2">
    <source>
        <dbReference type="EMBL" id="GFH38062.1"/>
    </source>
</evidence>
<accession>A0A6A0AYV6</accession>
<dbReference type="InterPro" id="IPR036689">
    <property type="entry name" value="ESAT-6-like_sf"/>
</dbReference>